<keyword evidence="2" id="KW-1185">Reference proteome</keyword>
<dbReference type="Proteomes" id="UP001174210">
    <property type="component" value="Unassembled WGS sequence"/>
</dbReference>
<accession>A0ABT8J3F9</accession>
<protein>
    <submittedName>
        <fullName evidence="1">Uncharacterized protein</fullName>
    </submittedName>
</protein>
<reference evidence="1" key="1">
    <citation type="submission" date="2023-03" db="EMBL/GenBank/DDBJ databases">
        <title>MT1 and MT2 Draft Genomes of Novel Species.</title>
        <authorList>
            <person name="Venkateswaran K."/>
        </authorList>
    </citation>
    <scope>NUCLEOTIDE SEQUENCE</scope>
    <source>
        <strain evidence="1">F6_8S_P_1A</strain>
    </source>
</reference>
<proteinExistence type="predicted"/>
<gene>
    <name evidence="1" type="ORF">P5G59_20000</name>
</gene>
<evidence type="ECO:0000313" key="2">
    <source>
        <dbReference type="Proteomes" id="UP001174210"/>
    </source>
</evidence>
<sequence>MTLLSINRRQHQEHSCPPLGDERLGHFDDAVCASCLRQAAENGLIPDCFATKFDETLASTSMYWRDAA</sequence>
<evidence type="ECO:0000313" key="1">
    <source>
        <dbReference type="EMBL" id="MDN4599443.1"/>
    </source>
</evidence>
<dbReference type="EMBL" id="JAROCB010000007">
    <property type="protein sequence ID" value="MDN4599443.1"/>
    <property type="molecule type" value="Genomic_DNA"/>
</dbReference>
<name>A0ABT8J3F9_9MICO</name>
<dbReference type="RefSeq" id="WP_301220785.1">
    <property type="nucleotide sequence ID" value="NZ_JAROCB010000007.1"/>
</dbReference>
<organism evidence="1 2">
    <name type="scientific">Leifsonia virtsii</name>
    <dbReference type="NCBI Taxonomy" id="3035915"/>
    <lineage>
        <taxon>Bacteria</taxon>
        <taxon>Bacillati</taxon>
        <taxon>Actinomycetota</taxon>
        <taxon>Actinomycetes</taxon>
        <taxon>Micrococcales</taxon>
        <taxon>Microbacteriaceae</taxon>
        <taxon>Leifsonia</taxon>
    </lineage>
</organism>
<comment type="caution">
    <text evidence="1">The sequence shown here is derived from an EMBL/GenBank/DDBJ whole genome shotgun (WGS) entry which is preliminary data.</text>
</comment>